<name>F4SE01_MELLP</name>
<accession>F4SE01</accession>
<organism evidence="2">
    <name type="scientific">Melampsora larici-populina (strain 98AG31 / pathotype 3-4-7)</name>
    <name type="common">Poplar leaf rust fungus</name>
    <dbReference type="NCBI Taxonomy" id="747676"/>
    <lineage>
        <taxon>Eukaryota</taxon>
        <taxon>Fungi</taxon>
        <taxon>Dikarya</taxon>
        <taxon>Basidiomycota</taxon>
        <taxon>Pucciniomycotina</taxon>
        <taxon>Pucciniomycetes</taxon>
        <taxon>Pucciniales</taxon>
        <taxon>Melampsoraceae</taxon>
        <taxon>Melampsora</taxon>
    </lineage>
</organism>
<gene>
    <name evidence="1" type="ORF">MELLADRAFT_70199</name>
</gene>
<sequence>MLTSIQNSQIDDVTREATSVQADSGLTRIAASAQSKLRKRKNQIQNIVQNSDGNILKKWDMEVPSTRNLNLQGGINKVSRPRIHSQSHWKVSRSPRAKNKFFLFQKIGILNANLSPTLCYKIFESFLEIYKALEFKCGNNPEAIKAVTQAVKNASYGVVMVFLGLIRVFEAEGSRKENLEFLLNDGWDYVENFFQNWKDADLECLALKANAKCKLQHALDPYFHLRYLKGIDNPNKVSFSLVYLLALDWSQRRGTPGIPGDGVSQHIQRLVDVYEADSNSIQGGLYGRIGIRNHAFWGVEQFSRQYWYSYGDTTKSPQDVLLLSSNAAQFHTPIGREMCRAVHIFFEDLIRDLNQKYLTMNGHPHLTDVPPEVVQDMGIITKAVSMAEYKVTVVVLGMIRMLNKEHFTDSQLEILIINAWNFLKKKFSEWRLFNFCTKDSQHIFNYDSVQFESGTQGDNPEDLFIGLGWYKSKNKFPKQCITYLFNSWINSVTQSKPGSLEYMETPTAIEGIPSGSIEKWNLSLRSHNHMYQLPGTVSVQETGEDT</sequence>
<dbReference type="Proteomes" id="UP000001072">
    <property type="component" value="Unassembled WGS sequence"/>
</dbReference>
<proteinExistence type="predicted"/>
<keyword evidence="2" id="KW-1185">Reference proteome</keyword>
<dbReference type="InParanoid" id="F4SE01"/>
<dbReference type="EMBL" id="GL883318">
    <property type="protein sequence ID" value="EGF97126.1"/>
    <property type="molecule type" value="Genomic_DNA"/>
</dbReference>
<dbReference type="VEuPathDB" id="FungiDB:MELLADRAFT_70199"/>
<protein>
    <submittedName>
        <fullName evidence="1">Uncharacterized protein</fullName>
    </submittedName>
</protein>
<dbReference type="AlphaFoldDB" id="F4SE01"/>
<dbReference type="RefSeq" id="XP_007419604.1">
    <property type="nucleotide sequence ID" value="XM_007419542.1"/>
</dbReference>
<dbReference type="KEGG" id="mlr:MELLADRAFT_70199"/>
<dbReference type="HOGENOM" id="CLU_498816_0_0_1"/>
<evidence type="ECO:0000313" key="2">
    <source>
        <dbReference type="Proteomes" id="UP000001072"/>
    </source>
</evidence>
<evidence type="ECO:0000313" key="1">
    <source>
        <dbReference type="EMBL" id="EGF97126.1"/>
    </source>
</evidence>
<dbReference type="OrthoDB" id="10448782at2759"/>
<reference evidence="2" key="1">
    <citation type="journal article" date="2011" name="Proc. Natl. Acad. Sci. U.S.A.">
        <title>Obligate biotrophy features unraveled by the genomic analysis of rust fungi.</title>
        <authorList>
            <person name="Duplessis S."/>
            <person name="Cuomo C.A."/>
            <person name="Lin Y.-C."/>
            <person name="Aerts A."/>
            <person name="Tisserant E."/>
            <person name="Veneault-Fourrey C."/>
            <person name="Joly D.L."/>
            <person name="Hacquard S."/>
            <person name="Amselem J."/>
            <person name="Cantarel B.L."/>
            <person name="Chiu R."/>
            <person name="Coutinho P.M."/>
            <person name="Feau N."/>
            <person name="Field M."/>
            <person name="Frey P."/>
            <person name="Gelhaye E."/>
            <person name="Goldberg J."/>
            <person name="Grabherr M.G."/>
            <person name="Kodira C.D."/>
            <person name="Kohler A."/>
            <person name="Kuees U."/>
            <person name="Lindquist E.A."/>
            <person name="Lucas S.M."/>
            <person name="Mago R."/>
            <person name="Mauceli E."/>
            <person name="Morin E."/>
            <person name="Murat C."/>
            <person name="Pangilinan J.L."/>
            <person name="Park R."/>
            <person name="Pearson M."/>
            <person name="Quesneville H."/>
            <person name="Rouhier N."/>
            <person name="Sakthikumar S."/>
            <person name="Salamov A.A."/>
            <person name="Schmutz J."/>
            <person name="Selles B."/>
            <person name="Shapiro H."/>
            <person name="Tanguay P."/>
            <person name="Tuskan G.A."/>
            <person name="Henrissat B."/>
            <person name="Van de Peer Y."/>
            <person name="Rouze P."/>
            <person name="Ellis J.G."/>
            <person name="Dodds P.N."/>
            <person name="Schein J.E."/>
            <person name="Zhong S."/>
            <person name="Hamelin R.C."/>
            <person name="Grigoriev I.V."/>
            <person name="Szabo L.J."/>
            <person name="Martin F."/>
        </authorList>
    </citation>
    <scope>NUCLEOTIDE SEQUENCE [LARGE SCALE GENOMIC DNA]</scope>
    <source>
        <strain evidence="2">98AG31 / pathotype 3-4-7</strain>
    </source>
</reference>
<dbReference type="GeneID" id="18931453"/>